<keyword evidence="2" id="KW-1185">Reference proteome</keyword>
<name>A0A147K4I1_9BACI</name>
<dbReference type="InterPro" id="IPR038666">
    <property type="entry name" value="SSP1_head-tail_sf"/>
</dbReference>
<dbReference type="PATRIC" id="fig|1150625.3.peg.3325"/>
<protein>
    <submittedName>
        <fullName evidence="1">Phage head-tail adapter protein</fullName>
    </submittedName>
</protein>
<dbReference type="AlphaFoldDB" id="A0A147K4I1"/>
<accession>A0A147K4I1</accession>
<dbReference type="Proteomes" id="UP000074108">
    <property type="component" value="Unassembled WGS sequence"/>
</dbReference>
<comment type="caution">
    <text evidence="1">The sequence shown here is derived from an EMBL/GenBank/DDBJ whole genome shotgun (WGS) entry which is preliminary data.</text>
</comment>
<dbReference type="OrthoDB" id="3078425at2"/>
<dbReference type="Gene3D" id="2.40.10.270">
    <property type="entry name" value="Bacteriophage SPP1 head-tail adaptor protein"/>
    <property type="match status" value="1"/>
</dbReference>
<organism evidence="1 2">
    <name type="scientific">Bacillus coahuilensis p1.1.43</name>
    <dbReference type="NCBI Taxonomy" id="1150625"/>
    <lineage>
        <taxon>Bacteria</taxon>
        <taxon>Bacillati</taxon>
        <taxon>Bacillota</taxon>
        <taxon>Bacilli</taxon>
        <taxon>Bacillales</taxon>
        <taxon>Bacillaceae</taxon>
        <taxon>Bacillus</taxon>
    </lineage>
</organism>
<proteinExistence type="predicted"/>
<sequence>MSFGKMNVFVDIFDQTSVKDGEGFSTQMDDYVASIRADREERHGSKKWANMAAYTSADAIFKARKVPGLELKSGMVLVCESDRYEIVSVENIKGLYIEIAAEKMKPSKG</sequence>
<dbReference type="EMBL" id="LDYG01000052">
    <property type="protein sequence ID" value="KUP04275.1"/>
    <property type="molecule type" value="Genomic_DNA"/>
</dbReference>
<evidence type="ECO:0000313" key="2">
    <source>
        <dbReference type="Proteomes" id="UP000074108"/>
    </source>
</evidence>
<reference evidence="1 2" key="1">
    <citation type="journal article" date="2016" name="Front. Microbiol.">
        <title>Microevolution Analysis of Bacillus coahuilensis Unveils Differences in Phosphorus Acquisition Strategies and Their Regulation.</title>
        <authorList>
            <person name="Gomez-Lunar Z."/>
            <person name="Hernandez-Gonzalez I."/>
            <person name="Rodriguez-Torres M.D."/>
            <person name="Souza V."/>
            <person name="Olmedo-Alvarez G."/>
        </authorList>
    </citation>
    <scope>NUCLEOTIDE SEQUENCE [LARGE SCALE GENOMIC DNA]</scope>
    <source>
        <strain evidence="2">p1.1.43</strain>
    </source>
</reference>
<dbReference type="STRING" id="1150625.Q75_15900"/>
<dbReference type="InterPro" id="IPR008767">
    <property type="entry name" value="Phage_SPP1_head-tail_adaptor"/>
</dbReference>
<gene>
    <name evidence="1" type="ORF">Q75_15900</name>
</gene>
<evidence type="ECO:0000313" key="1">
    <source>
        <dbReference type="EMBL" id="KUP04275.1"/>
    </source>
</evidence>
<dbReference type="RefSeq" id="WP_059351938.1">
    <property type="nucleotide sequence ID" value="NZ_LDYG01000052.1"/>
</dbReference>
<dbReference type="Pfam" id="PF05521">
    <property type="entry name" value="Phage_HCP"/>
    <property type="match status" value="1"/>
</dbReference>